<keyword evidence="3" id="KW-0131">Cell cycle</keyword>
<dbReference type="PROSITE" id="PS50089">
    <property type="entry name" value="ZF_RING_2"/>
    <property type="match status" value="1"/>
</dbReference>
<dbReference type="AlphaFoldDB" id="A0AA38X1B4"/>
<dbReference type="GO" id="GO:0008270">
    <property type="term" value="F:zinc ion binding"/>
    <property type="evidence" value="ECO:0007669"/>
    <property type="project" value="UniProtKB-KW"/>
</dbReference>
<evidence type="ECO:0000313" key="7">
    <source>
        <dbReference type="EMBL" id="KAJ9604981.1"/>
    </source>
</evidence>
<accession>A0AA38X1B4</accession>
<evidence type="ECO:0000256" key="2">
    <source>
        <dbReference type="ARBA" id="ARBA00022618"/>
    </source>
</evidence>
<sequence length="310" mass="35122">MSSETVPSSLASEKPGPDGSLTGDILPSPPSSATILNTAIDKEFLAMNKTFFALNVTFRNYKDKLNVVAQKHRGRRSHINVKELNLLDDTLAAVHALLNTNMQDLRFLRLNSSLRVLVDVSKRLALIQEGIHCIGHRLNAVEAIDGLDVALIRLEWREARHSMLREVYSSPQMTNMCKQPDVHAFTLAMVKLPHIYNDSRRFEKQQWPEQMREIEASAKCPICTHALHAPVEEVEGCPPGLAPGIISGECCQQPFHLSCLMPWLQDKRGNSDCPLCRKAWDFDEMEGMIVSRITEMEEIENGWQNWINRR</sequence>
<dbReference type="SUPFAM" id="SSF57850">
    <property type="entry name" value="RING/U-box"/>
    <property type="match status" value="1"/>
</dbReference>
<organism evidence="7 8">
    <name type="scientific">Cladophialophora chaetospira</name>
    <dbReference type="NCBI Taxonomy" id="386627"/>
    <lineage>
        <taxon>Eukaryota</taxon>
        <taxon>Fungi</taxon>
        <taxon>Dikarya</taxon>
        <taxon>Ascomycota</taxon>
        <taxon>Pezizomycotina</taxon>
        <taxon>Eurotiomycetes</taxon>
        <taxon>Chaetothyriomycetidae</taxon>
        <taxon>Chaetothyriales</taxon>
        <taxon>Herpotrichiellaceae</taxon>
        <taxon>Cladophialophora</taxon>
    </lineage>
</organism>
<feature type="region of interest" description="Disordered" evidence="5">
    <location>
        <begin position="1"/>
        <end position="28"/>
    </location>
</feature>
<gene>
    <name evidence="7" type="primary">RBX1</name>
    <name evidence="7" type="ORF">H2200_010370</name>
</gene>
<evidence type="ECO:0000256" key="1">
    <source>
        <dbReference type="ARBA" id="ARBA00013928"/>
    </source>
</evidence>
<dbReference type="GO" id="GO:0005680">
    <property type="term" value="C:anaphase-promoting complex"/>
    <property type="evidence" value="ECO:0007669"/>
    <property type="project" value="InterPro"/>
</dbReference>
<feature type="domain" description="RING-type" evidence="6">
    <location>
        <begin position="220"/>
        <end position="277"/>
    </location>
</feature>
<reference evidence="7" key="1">
    <citation type="submission" date="2022-10" db="EMBL/GenBank/DDBJ databases">
        <title>Culturing micro-colonial fungi from biological soil crusts in the Mojave desert and describing Neophaeococcomyces mojavensis, and introducing the new genera and species Taxawa tesnikishii.</title>
        <authorList>
            <person name="Kurbessoian T."/>
            <person name="Stajich J.E."/>
        </authorList>
    </citation>
    <scope>NUCLEOTIDE SEQUENCE</scope>
    <source>
        <strain evidence="7">TK_41</strain>
    </source>
</reference>
<feature type="compositionally biased region" description="Polar residues" evidence="5">
    <location>
        <begin position="1"/>
        <end position="11"/>
    </location>
</feature>
<keyword evidence="8" id="KW-1185">Reference proteome</keyword>
<proteinExistence type="predicted"/>
<name>A0AA38X1B4_9EURO</name>
<dbReference type="InterPro" id="IPR001841">
    <property type="entry name" value="Znf_RING"/>
</dbReference>
<dbReference type="GO" id="GO:0061630">
    <property type="term" value="F:ubiquitin protein ligase activity"/>
    <property type="evidence" value="ECO:0007669"/>
    <property type="project" value="InterPro"/>
</dbReference>
<keyword evidence="4" id="KW-0479">Metal-binding</keyword>
<keyword evidence="4" id="KW-0862">Zinc</keyword>
<dbReference type="GO" id="GO:0051301">
    <property type="term" value="P:cell division"/>
    <property type="evidence" value="ECO:0007669"/>
    <property type="project" value="UniProtKB-KW"/>
</dbReference>
<evidence type="ECO:0000256" key="3">
    <source>
        <dbReference type="ARBA" id="ARBA00022776"/>
    </source>
</evidence>
<keyword evidence="7" id="KW-0808">Transferase</keyword>
<dbReference type="Gene3D" id="3.30.40.10">
    <property type="entry name" value="Zinc/RING finger domain, C3HC4 (zinc finger)"/>
    <property type="match status" value="1"/>
</dbReference>
<dbReference type="GO" id="GO:0097602">
    <property type="term" value="F:cullin family protein binding"/>
    <property type="evidence" value="ECO:0007669"/>
    <property type="project" value="InterPro"/>
</dbReference>
<evidence type="ECO:0000256" key="5">
    <source>
        <dbReference type="SAM" id="MobiDB-lite"/>
    </source>
</evidence>
<evidence type="ECO:0000259" key="6">
    <source>
        <dbReference type="PROSITE" id="PS50089"/>
    </source>
</evidence>
<keyword evidence="7" id="KW-0012">Acyltransferase</keyword>
<dbReference type="EMBL" id="JAPDRK010000017">
    <property type="protein sequence ID" value="KAJ9604981.1"/>
    <property type="molecule type" value="Genomic_DNA"/>
</dbReference>
<keyword evidence="3" id="KW-0498">Mitosis</keyword>
<dbReference type="InterPro" id="IPR024991">
    <property type="entry name" value="RING-H2_APC11"/>
</dbReference>
<evidence type="ECO:0000256" key="4">
    <source>
        <dbReference type="PROSITE-ProRule" id="PRU00175"/>
    </source>
</evidence>
<dbReference type="InterPro" id="IPR013083">
    <property type="entry name" value="Znf_RING/FYVE/PHD"/>
</dbReference>
<protein>
    <recommendedName>
        <fullName evidence="1">Anaphase-promoting complex subunit 11</fullName>
    </recommendedName>
</protein>
<dbReference type="Pfam" id="PF12861">
    <property type="entry name" value="zf-ANAPC11"/>
    <property type="match status" value="1"/>
</dbReference>
<dbReference type="GO" id="GO:0031145">
    <property type="term" value="P:anaphase-promoting complex-dependent catabolic process"/>
    <property type="evidence" value="ECO:0007669"/>
    <property type="project" value="InterPro"/>
</dbReference>
<keyword evidence="2" id="KW-0132">Cell division</keyword>
<evidence type="ECO:0000313" key="8">
    <source>
        <dbReference type="Proteomes" id="UP001172673"/>
    </source>
</evidence>
<comment type="caution">
    <text evidence="7">The sequence shown here is derived from an EMBL/GenBank/DDBJ whole genome shotgun (WGS) entry which is preliminary data.</text>
</comment>
<dbReference type="Proteomes" id="UP001172673">
    <property type="component" value="Unassembled WGS sequence"/>
</dbReference>
<keyword evidence="4" id="KW-0863">Zinc-finger</keyword>